<dbReference type="RefSeq" id="WP_270802182.1">
    <property type="nucleotide sequence ID" value="NZ_JAQFWW010000004.1"/>
</dbReference>
<name>A0ABT4X8B6_9BACI</name>
<gene>
    <name evidence="1" type="ORF">PJ311_18430</name>
</gene>
<organism evidence="1 2">
    <name type="scientific">Bacillus changyiensis</name>
    <dbReference type="NCBI Taxonomy" id="3004103"/>
    <lineage>
        <taxon>Bacteria</taxon>
        <taxon>Bacillati</taxon>
        <taxon>Bacillota</taxon>
        <taxon>Bacilli</taxon>
        <taxon>Bacillales</taxon>
        <taxon>Bacillaceae</taxon>
        <taxon>Bacillus</taxon>
    </lineage>
</organism>
<evidence type="ECO:0008006" key="3">
    <source>
        <dbReference type="Google" id="ProtNLM"/>
    </source>
</evidence>
<comment type="caution">
    <text evidence="1">The sequence shown here is derived from an EMBL/GenBank/DDBJ whole genome shotgun (WGS) entry which is preliminary data.</text>
</comment>
<dbReference type="EMBL" id="JAQKAB010000019">
    <property type="protein sequence ID" value="MDA7028519.1"/>
    <property type="molecule type" value="Genomic_DNA"/>
</dbReference>
<protein>
    <recommendedName>
        <fullName evidence="3">Phage major capsid protein</fullName>
    </recommendedName>
</protein>
<evidence type="ECO:0000313" key="2">
    <source>
        <dbReference type="Proteomes" id="UP001211894"/>
    </source>
</evidence>
<evidence type="ECO:0000313" key="1">
    <source>
        <dbReference type="EMBL" id="MDA7028519.1"/>
    </source>
</evidence>
<keyword evidence="2" id="KW-1185">Reference proteome</keyword>
<sequence>MANAINYAEKYSSELDQVLTQSMLTTELETSNVNWMGARTFHVPTVSLTGYKNHSRNGGFNRGDVTTTNEPYTLGFDRDVEFFVDQMDVDESNQAASAANITRTFLTEHAGPEVDAYRFSKIATKAIEGKRATAENITNDSVYTALKRDILKVRKYGPGNLVCYLSSVAMDALERSSEFNRQIQVQNQGTAIETRVTSLDGVRLVEVWDANRFYSSFDFTTGFKSAPGSFSLNWIIVYKGAIVAKAKLNTVYLFQPGQHTQGDGYLYQNRMYHDLFVMKNKADGVIVSHVAPAKA</sequence>
<dbReference type="Proteomes" id="UP001211894">
    <property type="component" value="Unassembled WGS sequence"/>
</dbReference>
<proteinExistence type="predicted"/>
<accession>A0ABT4X8B6</accession>
<reference evidence="1 2" key="1">
    <citation type="submission" date="2023-01" db="EMBL/GenBank/DDBJ databases">
        <title>Bacillus changyiensis sp. nov., isolated from a coastal deposit.</title>
        <authorList>
            <person name="Xiao G."/>
            <person name="Lai Q."/>
            <person name="Hu Z."/>
            <person name="Shao Z."/>
        </authorList>
    </citation>
    <scope>NUCLEOTIDE SEQUENCE [LARGE SCALE GENOMIC DNA]</scope>
    <source>
        <strain evidence="1 2">CLL-7-23</strain>
    </source>
</reference>